<dbReference type="InterPro" id="IPR037523">
    <property type="entry name" value="VOC_core"/>
</dbReference>
<dbReference type="Proteomes" id="UP000307790">
    <property type="component" value="Unassembled WGS sequence"/>
</dbReference>
<dbReference type="PROSITE" id="PS51819">
    <property type="entry name" value="VOC"/>
    <property type="match status" value="1"/>
</dbReference>
<evidence type="ECO:0000313" key="3">
    <source>
        <dbReference type="Proteomes" id="UP000307790"/>
    </source>
</evidence>
<dbReference type="CDD" id="cd07247">
    <property type="entry name" value="SgaA_N_like"/>
    <property type="match status" value="1"/>
</dbReference>
<sequence length="118" mass="13369">MSNHEKINYLEFPASDLAKVRQFYEQVFQWKFTEYGDTYLAFNDGVIDGGFYQSDNRSSQQSGGVLVVLYSNDIASTENNILTHGGVISTPLFDFPGGRRFHFKDPNGNELAVWTDKS</sequence>
<dbReference type="PANTHER" id="PTHR33993:SF1">
    <property type="entry name" value="GLYOXALASE FAMILY PROTEIN"/>
    <property type="match status" value="1"/>
</dbReference>
<feature type="domain" description="VOC" evidence="1">
    <location>
        <begin position="6"/>
        <end position="116"/>
    </location>
</feature>
<dbReference type="SUPFAM" id="SSF54593">
    <property type="entry name" value="Glyoxalase/Bleomycin resistance protein/Dihydroxybiphenyl dioxygenase"/>
    <property type="match status" value="1"/>
</dbReference>
<dbReference type="Gene3D" id="3.10.180.10">
    <property type="entry name" value="2,3-Dihydroxybiphenyl 1,2-Dioxygenase, domain 1"/>
    <property type="match status" value="1"/>
</dbReference>
<evidence type="ECO:0000313" key="2">
    <source>
        <dbReference type="EMBL" id="TLU64898.1"/>
    </source>
</evidence>
<dbReference type="Pfam" id="PF00903">
    <property type="entry name" value="Glyoxalase"/>
    <property type="match status" value="1"/>
</dbReference>
<dbReference type="InterPro" id="IPR029068">
    <property type="entry name" value="Glyas_Bleomycin-R_OHBP_Dase"/>
</dbReference>
<gene>
    <name evidence="2" type="ORF">FE810_10630</name>
</gene>
<protein>
    <submittedName>
        <fullName evidence="2">VOC family protein</fullName>
    </submittedName>
</protein>
<reference evidence="2 3" key="1">
    <citation type="submission" date="2019-05" db="EMBL/GenBank/DDBJ databases">
        <title>Genome sequences of Thalassotalea litorea 1K03283.</title>
        <authorList>
            <person name="Zhang D."/>
        </authorList>
    </citation>
    <scope>NUCLEOTIDE SEQUENCE [LARGE SCALE GENOMIC DNA]</scope>
    <source>
        <strain evidence="2 3">MCCC 1K03283</strain>
    </source>
</reference>
<organism evidence="2 3">
    <name type="scientific">Thalassotalea litorea</name>
    <dbReference type="NCBI Taxonomy" id="2020715"/>
    <lineage>
        <taxon>Bacteria</taxon>
        <taxon>Pseudomonadati</taxon>
        <taxon>Pseudomonadota</taxon>
        <taxon>Gammaproteobacteria</taxon>
        <taxon>Alteromonadales</taxon>
        <taxon>Colwelliaceae</taxon>
        <taxon>Thalassotalea</taxon>
    </lineage>
</organism>
<proteinExistence type="predicted"/>
<comment type="caution">
    <text evidence="2">The sequence shown here is derived from an EMBL/GenBank/DDBJ whole genome shotgun (WGS) entry which is preliminary data.</text>
</comment>
<dbReference type="AlphaFoldDB" id="A0A5R9ISL0"/>
<keyword evidence="3" id="KW-1185">Reference proteome</keyword>
<dbReference type="InterPro" id="IPR052164">
    <property type="entry name" value="Anthracycline_SecMetBiosynth"/>
</dbReference>
<dbReference type="PANTHER" id="PTHR33993">
    <property type="entry name" value="GLYOXALASE-RELATED"/>
    <property type="match status" value="1"/>
</dbReference>
<dbReference type="OrthoDB" id="9792323at2"/>
<dbReference type="EMBL" id="VCBC01000009">
    <property type="protein sequence ID" value="TLU64898.1"/>
    <property type="molecule type" value="Genomic_DNA"/>
</dbReference>
<accession>A0A5R9ISL0</accession>
<name>A0A5R9ISL0_9GAMM</name>
<dbReference type="InterPro" id="IPR004360">
    <property type="entry name" value="Glyas_Fos-R_dOase_dom"/>
</dbReference>
<evidence type="ECO:0000259" key="1">
    <source>
        <dbReference type="PROSITE" id="PS51819"/>
    </source>
</evidence>
<dbReference type="RefSeq" id="WP_138320033.1">
    <property type="nucleotide sequence ID" value="NZ_VCBC01000009.1"/>
</dbReference>